<reference evidence="6 7" key="1">
    <citation type="journal article" date="2015" name="Genome Announc.">
        <title>Complete Genome Sequence and Annotation of Corynebacterium singulare DSM 44357, Isolated from a Human Semen Specimen.</title>
        <authorList>
            <person name="Merten M."/>
            <person name="Brinkrolf K."/>
            <person name="Albersmeier A."/>
            <person name="Kutter Y."/>
            <person name="Ruckert C."/>
            <person name="Tauch A."/>
        </authorList>
    </citation>
    <scope>NUCLEOTIDE SEQUENCE [LARGE SCALE GENOMIC DNA]</scope>
    <source>
        <strain evidence="6">IBS B52218</strain>
    </source>
</reference>
<dbReference type="KEGG" id="csx:CSING_10135"/>
<dbReference type="PROSITE" id="PS50893">
    <property type="entry name" value="ABC_TRANSPORTER_2"/>
    <property type="match status" value="2"/>
</dbReference>
<dbReference type="RefSeq" id="WP_042531892.1">
    <property type="nucleotide sequence ID" value="NZ_CP010827.1"/>
</dbReference>
<protein>
    <submittedName>
        <fullName evidence="6">ATPase component of various ABC-type transport systems with duplicated ATPase domain</fullName>
    </submittedName>
</protein>
<dbReference type="STRING" id="161899.CSING_10135"/>
<dbReference type="InterPro" id="IPR027417">
    <property type="entry name" value="P-loop_NTPase"/>
</dbReference>
<evidence type="ECO:0000256" key="3">
    <source>
        <dbReference type="ARBA" id="ARBA00022741"/>
    </source>
</evidence>
<evidence type="ECO:0000313" key="6">
    <source>
        <dbReference type="EMBL" id="AJI79539.1"/>
    </source>
</evidence>
<dbReference type="SUPFAM" id="SSF52540">
    <property type="entry name" value="P-loop containing nucleoside triphosphate hydrolases"/>
    <property type="match status" value="2"/>
</dbReference>
<feature type="domain" description="ABC transporter" evidence="5">
    <location>
        <begin position="197"/>
        <end position="406"/>
    </location>
</feature>
<organism evidence="6 7">
    <name type="scientific">Corynebacterium singulare</name>
    <dbReference type="NCBI Taxonomy" id="161899"/>
    <lineage>
        <taxon>Bacteria</taxon>
        <taxon>Bacillati</taxon>
        <taxon>Actinomycetota</taxon>
        <taxon>Actinomycetes</taxon>
        <taxon>Mycobacteriales</taxon>
        <taxon>Corynebacteriaceae</taxon>
        <taxon>Corynebacterium</taxon>
    </lineage>
</organism>
<proteinExistence type="inferred from homology"/>
<dbReference type="EMBL" id="CP010827">
    <property type="protein sequence ID" value="AJI79539.1"/>
    <property type="molecule type" value="Genomic_DNA"/>
</dbReference>
<dbReference type="GO" id="GO:0005524">
    <property type="term" value="F:ATP binding"/>
    <property type="evidence" value="ECO:0007669"/>
    <property type="project" value="UniProtKB-KW"/>
</dbReference>
<dbReference type="HOGENOM" id="CLU_000604_86_0_11"/>
<dbReference type="GO" id="GO:0016887">
    <property type="term" value="F:ATP hydrolysis activity"/>
    <property type="evidence" value="ECO:0007669"/>
    <property type="project" value="InterPro"/>
</dbReference>
<dbReference type="SMART" id="SM00382">
    <property type="entry name" value="AAA"/>
    <property type="match status" value="2"/>
</dbReference>
<sequence length="406" mass="44028">MLTVTDLRVGSVGPFTFEIAPGERVGLVGDSGSGKSLTALAIMGLLPDHLEATGSICFEGQELLGMRDRDLRQLPLAMVFQEPMTALDPLQKVPGFNRFPHQLSGGQRQRALIEMAMARKPKLLICDEPTTALDPRTQEEILSDIASVTDNQDTALLFISHDQKVVERLCDRVVHIGEMTTPDLSLPPTPTLGEPVITLDHVTKTYRGVTALDDVSLTVREGERLGIIGGSGSGKSTLLKLLTGLIKPTSGTVTVSRRFHMVFQDPKSSLNPRMPVWKIVAEGGGTREEAERVLREVGIDGVERYPRDFSGGQRQRISLARAVVGKPEILLADEAVSALDATSRAQVLELIQRVTRDMTLVFVSHDMDVVKHLCPTVAVLQDGKLVDSGETSKVLSRYGTPSAATP</sequence>
<dbReference type="PANTHER" id="PTHR43776:SF7">
    <property type="entry name" value="D,D-DIPEPTIDE TRANSPORT ATP-BINDING PROTEIN DDPF-RELATED"/>
    <property type="match status" value="1"/>
</dbReference>
<evidence type="ECO:0000313" key="7">
    <source>
        <dbReference type="Proteomes" id="UP000031890"/>
    </source>
</evidence>
<evidence type="ECO:0000256" key="4">
    <source>
        <dbReference type="ARBA" id="ARBA00022840"/>
    </source>
</evidence>
<evidence type="ECO:0000259" key="5">
    <source>
        <dbReference type="PROSITE" id="PS50893"/>
    </source>
</evidence>
<keyword evidence="4" id="KW-0067">ATP-binding</keyword>
<dbReference type="CDD" id="cd03257">
    <property type="entry name" value="ABC_NikE_OppD_transporters"/>
    <property type="match status" value="1"/>
</dbReference>
<accession>A0A0B6F2X9</accession>
<gene>
    <name evidence="6" type="ORF">CSING_10135</name>
</gene>
<comment type="similarity">
    <text evidence="1">Belongs to the ABC transporter superfamily.</text>
</comment>
<dbReference type="PANTHER" id="PTHR43776">
    <property type="entry name" value="TRANSPORT ATP-BINDING PROTEIN"/>
    <property type="match status" value="1"/>
</dbReference>
<keyword evidence="3" id="KW-0547">Nucleotide-binding</keyword>
<dbReference type="InterPro" id="IPR003439">
    <property type="entry name" value="ABC_transporter-like_ATP-bd"/>
</dbReference>
<dbReference type="InterPro" id="IPR050319">
    <property type="entry name" value="ABC_transp_ATP-bind"/>
</dbReference>
<evidence type="ECO:0000256" key="1">
    <source>
        <dbReference type="ARBA" id="ARBA00005417"/>
    </source>
</evidence>
<dbReference type="PROSITE" id="PS00211">
    <property type="entry name" value="ABC_TRANSPORTER_1"/>
    <property type="match status" value="1"/>
</dbReference>
<dbReference type="AlphaFoldDB" id="A0A0B6F2X9"/>
<dbReference type="Proteomes" id="UP000031890">
    <property type="component" value="Chromosome"/>
</dbReference>
<dbReference type="Gene3D" id="3.40.50.300">
    <property type="entry name" value="P-loop containing nucleotide triphosphate hydrolases"/>
    <property type="match status" value="3"/>
</dbReference>
<name>A0A0B6F2X9_9CORY</name>
<dbReference type="InterPro" id="IPR003593">
    <property type="entry name" value="AAA+_ATPase"/>
</dbReference>
<dbReference type="OrthoDB" id="8036461at2"/>
<keyword evidence="2" id="KW-0813">Transport</keyword>
<dbReference type="Pfam" id="PF00005">
    <property type="entry name" value="ABC_tran"/>
    <property type="match status" value="3"/>
</dbReference>
<dbReference type="InterPro" id="IPR017871">
    <property type="entry name" value="ABC_transporter-like_CS"/>
</dbReference>
<evidence type="ECO:0000256" key="2">
    <source>
        <dbReference type="ARBA" id="ARBA00022448"/>
    </source>
</evidence>
<feature type="domain" description="ABC transporter" evidence="5">
    <location>
        <begin position="2"/>
        <end position="203"/>
    </location>
</feature>
<dbReference type="GO" id="GO:0055085">
    <property type="term" value="P:transmembrane transport"/>
    <property type="evidence" value="ECO:0007669"/>
    <property type="project" value="UniProtKB-ARBA"/>
</dbReference>